<dbReference type="PANTHER" id="PTHR30466">
    <property type="entry name" value="FLAVIN REDUCTASE"/>
    <property type="match status" value="1"/>
</dbReference>
<evidence type="ECO:0000313" key="3">
    <source>
        <dbReference type="EMBL" id="GAA3637872.1"/>
    </source>
</evidence>
<dbReference type="Pfam" id="PF01613">
    <property type="entry name" value="Flavin_Reduct"/>
    <property type="match status" value="1"/>
</dbReference>
<dbReference type="SMART" id="SM00903">
    <property type="entry name" value="Flavin_Reduct"/>
    <property type="match status" value="1"/>
</dbReference>
<proteinExistence type="predicted"/>
<dbReference type="PANTHER" id="PTHR30466:SF1">
    <property type="entry name" value="FMN REDUCTASE (NADH) RUTF"/>
    <property type="match status" value="1"/>
</dbReference>
<evidence type="ECO:0000313" key="4">
    <source>
        <dbReference type="Proteomes" id="UP001501490"/>
    </source>
</evidence>
<reference evidence="4" key="1">
    <citation type="journal article" date="2019" name="Int. J. Syst. Evol. Microbiol.">
        <title>The Global Catalogue of Microorganisms (GCM) 10K type strain sequencing project: providing services to taxonomists for standard genome sequencing and annotation.</title>
        <authorList>
            <consortium name="The Broad Institute Genomics Platform"/>
            <consortium name="The Broad Institute Genome Sequencing Center for Infectious Disease"/>
            <person name="Wu L."/>
            <person name="Ma J."/>
        </authorList>
    </citation>
    <scope>NUCLEOTIDE SEQUENCE [LARGE SCALE GENOMIC DNA]</scope>
    <source>
        <strain evidence="4">JCM 16929</strain>
    </source>
</reference>
<dbReference type="InterPro" id="IPR012349">
    <property type="entry name" value="Split_barrel_FMN-bd"/>
</dbReference>
<gene>
    <name evidence="3" type="ORF">GCM10022236_45460</name>
</gene>
<evidence type="ECO:0000256" key="1">
    <source>
        <dbReference type="ARBA" id="ARBA00023002"/>
    </source>
</evidence>
<dbReference type="InterPro" id="IPR050268">
    <property type="entry name" value="NADH-dep_flavin_reductase"/>
</dbReference>
<dbReference type="InterPro" id="IPR002563">
    <property type="entry name" value="Flavin_Rdtase-like_dom"/>
</dbReference>
<dbReference type="Proteomes" id="UP001501490">
    <property type="component" value="Unassembled WGS sequence"/>
</dbReference>
<protein>
    <recommendedName>
        <fullName evidence="2">Flavin reductase like domain-containing protein</fullName>
    </recommendedName>
</protein>
<keyword evidence="4" id="KW-1185">Reference proteome</keyword>
<comment type="caution">
    <text evidence="3">The sequence shown here is derived from an EMBL/GenBank/DDBJ whole genome shotgun (WGS) entry which is preliminary data.</text>
</comment>
<dbReference type="SUPFAM" id="SSF50475">
    <property type="entry name" value="FMN-binding split barrel"/>
    <property type="match status" value="1"/>
</dbReference>
<keyword evidence="1" id="KW-0560">Oxidoreductase</keyword>
<sequence>MTTAIGEQNAKTPTLDRLTPEEFKSVFRKHPAGVTVITLRDQDRMVGFTATSVISVSADPPLLAFSVAGQSSSWPPLSKAATIVVNFLTAAQANLSARFATSGIDRFARGGWSLLDTGEPFLQGSGNWVRGRIVQRTPVGSSFLVCVEALSSSVCDTEQATDQDALVYADRIYHKLSTRSAL</sequence>
<dbReference type="EMBL" id="BAABAB010000046">
    <property type="protein sequence ID" value="GAA3637872.1"/>
    <property type="molecule type" value="Genomic_DNA"/>
</dbReference>
<name>A0ABP7APY4_9ACTN</name>
<dbReference type="RefSeq" id="WP_344808906.1">
    <property type="nucleotide sequence ID" value="NZ_BAABAB010000046.1"/>
</dbReference>
<accession>A0ABP7APY4</accession>
<organism evidence="3 4">
    <name type="scientific">Microlunatus ginsengisoli</name>
    <dbReference type="NCBI Taxonomy" id="363863"/>
    <lineage>
        <taxon>Bacteria</taxon>
        <taxon>Bacillati</taxon>
        <taxon>Actinomycetota</taxon>
        <taxon>Actinomycetes</taxon>
        <taxon>Propionibacteriales</taxon>
        <taxon>Propionibacteriaceae</taxon>
        <taxon>Microlunatus</taxon>
    </lineage>
</organism>
<feature type="domain" description="Flavin reductase like" evidence="2">
    <location>
        <begin position="27"/>
        <end position="175"/>
    </location>
</feature>
<evidence type="ECO:0000259" key="2">
    <source>
        <dbReference type="SMART" id="SM00903"/>
    </source>
</evidence>
<dbReference type="Gene3D" id="2.30.110.10">
    <property type="entry name" value="Electron Transport, Fmn-binding Protein, Chain A"/>
    <property type="match status" value="1"/>
</dbReference>